<keyword evidence="3 7" id="KW-0378">Hydrolase</keyword>
<dbReference type="InterPro" id="IPR008979">
    <property type="entry name" value="Galactose-bd-like_sf"/>
</dbReference>
<dbReference type="Proteomes" id="UP001332243">
    <property type="component" value="Unassembled WGS sequence"/>
</dbReference>
<sequence>MSERTPHDPDRPLDERVDDLLSQLTLGERVALLHQYQAPVPRLGLAAFRTGTEALHGLAWLGPATVFPQAVGLGSTWNPELLRAVGAAVGDEVRGLHAKDPTRVGLNVWAPVVNPLRDPRWGRNEEGYAEDPWLTGVLGTAYAQGLRGDHPVYLRTAPTLKHFLGYNNETDRCTSSSNLPPRVLHEYELPAFRAPLAAGAAVAVMASYNLVNGRPAHLSPLINTELRGWTDNEVMVVGDAGAVSNIARAQHFLPDHPSGYAAALRAGIDSFTEDDSNPAPTVERIHEALRRGLLDESDVETAVRRLLTIRFRLGEFDPPERNPYTAVTADVINCPAHQELARTAARQSIVLLRNTAAVPGEGPLLPLDPGRLRRVAVLGPLADTLYEDWYSGTLPYAVTARDGLAARLADAAVTYHAGADRVVLRTADGHVRATDHPDGGPLRLDTAPPRPRPVPGPPATAPGAAPAPAEQIPADALFEVFDWGQGIVAIRALANQRHVGADESGLLVNDRPGPGGWVVRETFRIVPRPGGDTVLHHLAGDRYVRVAPDGVLRADAVEAADGTGFTVELVADGAAEAARLAAGADVAVVVLGNHPMVCGRETEDRADLALPAGQETLLRAVRAANPRTALVVTSSYPYALTWADEHVPAICWSAHGGQEYGPALAAVLCGDADPGGRLTQTWYRDAAELPDLFDYDVIATDTTYLYHRGTPLYPFGHGLSYAQFAYADLRLSADEVDAAGEIEVSVRVTNVGTRPGDEVVQLYTRQRRSRVKQPLRQLRGFARVSLAAGEQTTVRLPLRAADLAHWDVTRGRYVVEDARHTVAVGRSSADLVLTATLTVHGEPVRPRQPLTGPLRAVDHDEYAGTASLPDGPDGAAVVAREAGGWIRFSDVDFGTGVDRVAARVGGRNLPDDVELLLRLDDPVQGPIVGTIPVPPNAGAGGDHDADGGEGGPPGREVAGTWHAEVTGVRDLYLFFAAAGVTVSWLTFSRGPDGDRSGAGPGGA</sequence>
<dbReference type="SUPFAM" id="SSF49785">
    <property type="entry name" value="Galactose-binding domain-like"/>
    <property type="match status" value="1"/>
</dbReference>
<dbReference type="InterPro" id="IPR008999">
    <property type="entry name" value="Actin-crosslinking"/>
</dbReference>
<dbReference type="InterPro" id="IPR017853">
    <property type="entry name" value="GH"/>
</dbReference>
<dbReference type="InterPro" id="IPR005084">
    <property type="entry name" value="CBM6"/>
</dbReference>
<dbReference type="GO" id="GO:0016787">
    <property type="term" value="F:hydrolase activity"/>
    <property type="evidence" value="ECO:0007669"/>
    <property type="project" value="UniProtKB-KW"/>
</dbReference>
<dbReference type="Pfam" id="PF03422">
    <property type="entry name" value="CBM_6"/>
    <property type="match status" value="1"/>
</dbReference>
<dbReference type="SMART" id="SM01217">
    <property type="entry name" value="Fn3_like"/>
    <property type="match status" value="1"/>
</dbReference>
<dbReference type="PANTHER" id="PTHR42721:SF3">
    <property type="entry name" value="BETA-D-XYLOSIDASE 5-RELATED"/>
    <property type="match status" value="1"/>
</dbReference>
<dbReference type="SUPFAM" id="SSF50405">
    <property type="entry name" value="Actin-crosslinking proteins"/>
    <property type="match status" value="1"/>
</dbReference>
<accession>A0ABU7RWA1</accession>
<name>A0ABU7RWA1_9ACTN</name>
<dbReference type="InterPro" id="IPR026891">
    <property type="entry name" value="Fn3-like"/>
</dbReference>
<dbReference type="Gene3D" id="2.60.40.10">
    <property type="entry name" value="Immunoglobulins"/>
    <property type="match status" value="1"/>
</dbReference>
<evidence type="ECO:0000256" key="4">
    <source>
        <dbReference type="SAM" id="MobiDB-lite"/>
    </source>
</evidence>
<dbReference type="Gene3D" id="3.20.20.300">
    <property type="entry name" value="Glycoside hydrolase, family 3, N-terminal domain"/>
    <property type="match status" value="1"/>
</dbReference>
<evidence type="ECO:0000259" key="6">
    <source>
        <dbReference type="SMART" id="SM01217"/>
    </source>
</evidence>
<dbReference type="SUPFAM" id="SSF52279">
    <property type="entry name" value="Beta-D-glucan exohydrolase, C-terminal domain"/>
    <property type="match status" value="1"/>
</dbReference>
<dbReference type="PANTHER" id="PTHR42721">
    <property type="entry name" value="SUGAR HYDROLASE-RELATED"/>
    <property type="match status" value="1"/>
</dbReference>
<dbReference type="InterPro" id="IPR036962">
    <property type="entry name" value="Glyco_hydro_3_N_sf"/>
</dbReference>
<feature type="domain" description="Fibronectin type III-like" evidence="6">
    <location>
        <begin position="758"/>
        <end position="828"/>
    </location>
</feature>
<dbReference type="InterPro" id="IPR044993">
    <property type="entry name" value="BXL"/>
</dbReference>
<feature type="region of interest" description="Disordered" evidence="4">
    <location>
        <begin position="932"/>
        <end position="957"/>
    </location>
</feature>
<dbReference type="InterPro" id="IPR002772">
    <property type="entry name" value="Glyco_hydro_3_C"/>
</dbReference>
<evidence type="ECO:0000256" key="1">
    <source>
        <dbReference type="ARBA" id="ARBA00005336"/>
    </source>
</evidence>
<proteinExistence type="inferred from homology"/>
<dbReference type="CDD" id="cd04084">
    <property type="entry name" value="CBM6_xylanase-like"/>
    <property type="match status" value="1"/>
</dbReference>
<dbReference type="SUPFAM" id="SSF51445">
    <property type="entry name" value="(Trans)glycosidases"/>
    <property type="match status" value="1"/>
</dbReference>
<feature type="domain" description="Cellulose binding type IV" evidence="5">
    <location>
        <begin position="847"/>
        <end position="989"/>
    </location>
</feature>
<protein>
    <submittedName>
        <fullName evidence="7">Glycoside hydrolase family 3 C-terminal domain-containing protein</fullName>
    </submittedName>
</protein>
<comment type="caution">
    <text evidence="7">The sequence shown here is derived from an EMBL/GenBank/DDBJ whole genome shotgun (WGS) entry which is preliminary data.</text>
</comment>
<dbReference type="SMART" id="SM00606">
    <property type="entry name" value="CBD_IV"/>
    <property type="match status" value="1"/>
</dbReference>
<keyword evidence="2" id="KW-0732">Signal</keyword>
<dbReference type="InterPro" id="IPR013783">
    <property type="entry name" value="Ig-like_fold"/>
</dbReference>
<feature type="compositionally biased region" description="Pro residues" evidence="4">
    <location>
        <begin position="448"/>
        <end position="460"/>
    </location>
</feature>
<keyword evidence="8" id="KW-1185">Reference proteome</keyword>
<evidence type="ECO:0000256" key="2">
    <source>
        <dbReference type="ARBA" id="ARBA00022729"/>
    </source>
</evidence>
<dbReference type="Pfam" id="PF14310">
    <property type="entry name" value="Fn3-like"/>
    <property type="match status" value="1"/>
</dbReference>
<evidence type="ECO:0000313" key="7">
    <source>
        <dbReference type="EMBL" id="MEE6260792.1"/>
    </source>
</evidence>
<organism evidence="7 8">
    <name type="scientific">Plantactinospora sonchi</name>
    <dbReference type="NCBI Taxonomy" id="1544735"/>
    <lineage>
        <taxon>Bacteria</taxon>
        <taxon>Bacillati</taxon>
        <taxon>Actinomycetota</taxon>
        <taxon>Actinomycetes</taxon>
        <taxon>Micromonosporales</taxon>
        <taxon>Micromonosporaceae</taxon>
        <taxon>Plantactinospora</taxon>
    </lineage>
</organism>
<dbReference type="InterPro" id="IPR001764">
    <property type="entry name" value="Glyco_hydro_3_N"/>
</dbReference>
<dbReference type="Pfam" id="PF01915">
    <property type="entry name" value="Glyco_hydro_3_C"/>
    <property type="match status" value="1"/>
</dbReference>
<dbReference type="CDD" id="cd23343">
    <property type="entry name" value="beta-trefoil_FSCN_BglX-like"/>
    <property type="match status" value="1"/>
</dbReference>
<dbReference type="InterPro" id="IPR006584">
    <property type="entry name" value="Cellulose-bd_IV"/>
</dbReference>
<gene>
    <name evidence="7" type="ORF">V1633_20105</name>
</gene>
<dbReference type="Gene3D" id="2.60.120.380">
    <property type="match status" value="1"/>
</dbReference>
<dbReference type="EMBL" id="JAZGQK010000016">
    <property type="protein sequence ID" value="MEE6260792.1"/>
    <property type="molecule type" value="Genomic_DNA"/>
</dbReference>
<evidence type="ECO:0000313" key="8">
    <source>
        <dbReference type="Proteomes" id="UP001332243"/>
    </source>
</evidence>
<reference evidence="7 8" key="1">
    <citation type="submission" date="2024-01" db="EMBL/GenBank/DDBJ databases">
        <title>Genome insights into Plantactinospora sonchi sp. nov.</title>
        <authorList>
            <person name="Wang L."/>
        </authorList>
    </citation>
    <scope>NUCLEOTIDE SEQUENCE [LARGE SCALE GENOMIC DNA]</scope>
    <source>
        <strain evidence="7 8">NEAU-QY2</strain>
    </source>
</reference>
<dbReference type="Gene3D" id="2.60.120.260">
    <property type="entry name" value="Galactose-binding domain-like"/>
    <property type="match status" value="1"/>
</dbReference>
<evidence type="ECO:0000256" key="3">
    <source>
        <dbReference type="ARBA" id="ARBA00022801"/>
    </source>
</evidence>
<comment type="similarity">
    <text evidence="1">Belongs to the glycosyl hydrolase 3 family.</text>
</comment>
<feature type="region of interest" description="Disordered" evidence="4">
    <location>
        <begin position="430"/>
        <end position="468"/>
    </location>
</feature>
<dbReference type="Pfam" id="PF00933">
    <property type="entry name" value="Glyco_hydro_3"/>
    <property type="match status" value="1"/>
</dbReference>
<dbReference type="Gene3D" id="3.40.50.1700">
    <property type="entry name" value="Glycoside hydrolase family 3 C-terminal domain"/>
    <property type="match status" value="1"/>
</dbReference>
<dbReference type="PRINTS" id="PR00133">
    <property type="entry name" value="GLHYDRLASE3"/>
</dbReference>
<dbReference type="InterPro" id="IPR036881">
    <property type="entry name" value="Glyco_hydro_3_C_sf"/>
</dbReference>
<evidence type="ECO:0000259" key="5">
    <source>
        <dbReference type="SMART" id="SM00606"/>
    </source>
</evidence>
<dbReference type="RefSeq" id="WP_331215894.1">
    <property type="nucleotide sequence ID" value="NZ_JAZGQK010000016.1"/>
</dbReference>